<evidence type="ECO:0000256" key="5">
    <source>
        <dbReference type="ARBA" id="ARBA00022723"/>
    </source>
</evidence>
<dbReference type="OrthoDB" id="5397337at2"/>
<keyword evidence="3" id="KW-0813">Transport</keyword>
<evidence type="ECO:0000256" key="4">
    <source>
        <dbReference type="ARBA" id="ARBA00022617"/>
    </source>
</evidence>
<feature type="chain" id="PRO_5022965397" description="Tetrahaem cytochrome domain-containing protein" evidence="8">
    <location>
        <begin position="30"/>
        <end position="129"/>
    </location>
</feature>
<evidence type="ECO:0000256" key="8">
    <source>
        <dbReference type="SAM" id="SignalP"/>
    </source>
</evidence>
<feature type="domain" description="Tetrahaem cytochrome" evidence="9">
    <location>
        <begin position="39"/>
        <end position="123"/>
    </location>
</feature>
<name>A0A5A9XMY8_9BACT</name>
<dbReference type="InterPro" id="IPR012286">
    <property type="entry name" value="Tetrahaem_cytochrome"/>
</dbReference>
<dbReference type="InterPro" id="IPR036280">
    <property type="entry name" value="Multihaem_cyt_sf"/>
</dbReference>
<dbReference type="SUPFAM" id="SSF48695">
    <property type="entry name" value="Multiheme cytochromes"/>
    <property type="match status" value="1"/>
</dbReference>
<dbReference type="Gene3D" id="1.10.1130.10">
    <property type="entry name" value="Flavocytochrome C3, Chain A"/>
    <property type="match status" value="1"/>
</dbReference>
<keyword evidence="4" id="KW-0349">Heme</keyword>
<evidence type="ECO:0000256" key="7">
    <source>
        <dbReference type="ARBA" id="ARBA00023004"/>
    </source>
</evidence>
<evidence type="ECO:0000256" key="6">
    <source>
        <dbReference type="ARBA" id="ARBA00022982"/>
    </source>
</evidence>
<accession>A0A5A9XMY8</accession>
<comment type="cofactor">
    <cofactor evidence="1">
        <name>heme c</name>
        <dbReference type="ChEBI" id="CHEBI:61717"/>
    </cofactor>
</comment>
<evidence type="ECO:0000313" key="11">
    <source>
        <dbReference type="Proteomes" id="UP000324298"/>
    </source>
</evidence>
<comment type="caution">
    <text evidence="10">The sequence shown here is derived from an EMBL/GenBank/DDBJ whole genome shotgun (WGS) entry which is preliminary data.</text>
</comment>
<evidence type="ECO:0000256" key="2">
    <source>
        <dbReference type="ARBA" id="ARBA00004196"/>
    </source>
</evidence>
<dbReference type="GO" id="GO:0030313">
    <property type="term" value="C:cell envelope"/>
    <property type="evidence" value="ECO:0007669"/>
    <property type="project" value="UniProtKB-SubCell"/>
</dbReference>
<dbReference type="GO" id="GO:0046872">
    <property type="term" value="F:metal ion binding"/>
    <property type="evidence" value="ECO:0007669"/>
    <property type="project" value="UniProtKB-KW"/>
</dbReference>
<evidence type="ECO:0000313" key="10">
    <source>
        <dbReference type="EMBL" id="KAA0894294.1"/>
    </source>
</evidence>
<keyword evidence="5" id="KW-0479">Metal-binding</keyword>
<dbReference type="Pfam" id="PF14537">
    <property type="entry name" value="Cytochrom_c3_2"/>
    <property type="match status" value="1"/>
</dbReference>
<feature type="signal peptide" evidence="8">
    <location>
        <begin position="1"/>
        <end position="29"/>
    </location>
</feature>
<organism evidence="10 11">
    <name type="scientific">Oryzomonas rubra</name>
    <dbReference type="NCBI Taxonomy" id="2509454"/>
    <lineage>
        <taxon>Bacteria</taxon>
        <taxon>Pseudomonadati</taxon>
        <taxon>Thermodesulfobacteriota</taxon>
        <taxon>Desulfuromonadia</taxon>
        <taxon>Geobacterales</taxon>
        <taxon>Geobacteraceae</taxon>
        <taxon>Oryzomonas</taxon>
    </lineage>
</organism>
<protein>
    <recommendedName>
        <fullName evidence="9">Tetrahaem cytochrome domain-containing protein</fullName>
    </recommendedName>
</protein>
<dbReference type="AlphaFoldDB" id="A0A5A9XMY8"/>
<comment type="subcellular location">
    <subcellularLocation>
        <location evidence="2">Cell envelope</location>
    </subcellularLocation>
</comment>
<dbReference type="EMBL" id="SRSD01000002">
    <property type="protein sequence ID" value="KAA0894294.1"/>
    <property type="molecule type" value="Genomic_DNA"/>
</dbReference>
<sequence length="129" mass="13779">MNKEARHTGYLLCMLFLAVAALTAATAFAKDRAPLAKLHQAQGVTCQDCHAIDKPAAPAQVAACLKCHGGYAGMAKRTAKKDTNGGYLSNINPHDGHIGDVECTECHVAHSAPRKSVCDRCHTFTFDMP</sequence>
<reference evidence="10 11" key="1">
    <citation type="submission" date="2019-04" db="EMBL/GenBank/DDBJ databases">
        <title>Geobacter ruber sp. nov., ferric-reducing bacteria isolated from paddy soil.</title>
        <authorList>
            <person name="Xu Z."/>
            <person name="Masuda Y."/>
            <person name="Itoh H."/>
            <person name="Senoo K."/>
        </authorList>
    </citation>
    <scope>NUCLEOTIDE SEQUENCE [LARGE SCALE GENOMIC DNA]</scope>
    <source>
        <strain evidence="10 11">Red88</strain>
    </source>
</reference>
<dbReference type="RefSeq" id="WP_149306451.1">
    <property type="nucleotide sequence ID" value="NZ_SRSD01000002.1"/>
</dbReference>
<dbReference type="Proteomes" id="UP000324298">
    <property type="component" value="Unassembled WGS sequence"/>
</dbReference>
<evidence type="ECO:0000256" key="1">
    <source>
        <dbReference type="ARBA" id="ARBA00001926"/>
    </source>
</evidence>
<proteinExistence type="predicted"/>
<evidence type="ECO:0000259" key="9">
    <source>
        <dbReference type="Pfam" id="PF14537"/>
    </source>
</evidence>
<keyword evidence="6" id="KW-0249">Electron transport</keyword>
<gene>
    <name evidence="10" type="ORF">ET418_04905</name>
</gene>
<keyword evidence="11" id="KW-1185">Reference proteome</keyword>
<keyword evidence="7" id="KW-0408">Iron</keyword>
<evidence type="ECO:0000256" key="3">
    <source>
        <dbReference type="ARBA" id="ARBA00022448"/>
    </source>
</evidence>
<keyword evidence="8" id="KW-0732">Signal</keyword>